<dbReference type="Proteomes" id="UP001152561">
    <property type="component" value="Unassembled WGS sequence"/>
</dbReference>
<keyword evidence="1" id="KW-0472">Membrane</keyword>
<protein>
    <submittedName>
        <fullName evidence="2">Uncharacterized protein</fullName>
    </submittedName>
</protein>
<keyword evidence="3" id="KW-1185">Reference proteome</keyword>
<proteinExistence type="predicted"/>
<gene>
    <name evidence="2" type="ORF">K7X08_034001</name>
</gene>
<feature type="transmembrane region" description="Helical" evidence="1">
    <location>
        <begin position="20"/>
        <end position="38"/>
    </location>
</feature>
<keyword evidence="1" id="KW-0812">Transmembrane</keyword>
<name>A0A9Q1R546_9SOLA</name>
<organism evidence="2 3">
    <name type="scientific">Anisodus acutangulus</name>
    <dbReference type="NCBI Taxonomy" id="402998"/>
    <lineage>
        <taxon>Eukaryota</taxon>
        <taxon>Viridiplantae</taxon>
        <taxon>Streptophyta</taxon>
        <taxon>Embryophyta</taxon>
        <taxon>Tracheophyta</taxon>
        <taxon>Spermatophyta</taxon>
        <taxon>Magnoliopsida</taxon>
        <taxon>eudicotyledons</taxon>
        <taxon>Gunneridae</taxon>
        <taxon>Pentapetalae</taxon>
        <taxon>asterids</taxon>
        <taxon>lamiids</taxon>
        <taxon>Solanales</taxon>
        <taxon>Solanaceae</taxon>
        <taxon>Solanoideae</taxon>
        <taxon>Hyoscyameae</taxon>
        <taxon>Anisodus</taxon>
    </lineage>
</organism>
<dbReference type="EMBL" id="JAJAGQ010000016">
    <property type="protein sequence ID" value="KAJ8540534.1"/>
    <property type="molecule type" value="Genomic_DNA"/>
</dbReference>
<reference evidence="3" key="1">
    <citation type="journal article" date="2023" name="Proc. Natl. Acad. Sci. U.S.A.">
        <title>Genomic and structural basis for evolution of tropane alkaloid biosynthesis.</title>
        <authorList>
            <person name="Wanga Y.-J."/>
            <person name="Taina T."/>
            <person name="Yua J.-Y."/>
            <person name="Lia J."/>
            <person name="Xua B."/>
            <person name="Chenc J."/>
            <person name="D'Auriad J.C."/>
            <person name="Huanga J.-P."/>
            <person name="Huanga S.-X."/>
        </authorList>
    </citation>
    <scope>NUCLEOTIDE SEQUENCE [LARGE SCALE GENOMIC DNA]</scope>
    <source>
        <strain evidence="3">cv. KIB-2019</strain>
    </source>
</reference>
<comment type="caution">
    <text evidence="2">The sequence shown here is derived from an EMBL/GenBank/DDBJ whole genome shotgun (WGS) entry which is preliminary data.</text>
</comment>
<evidence type="ECO:0000313" key="2">
    <source>
        <dbReference type="EMBL" id="KAJ8540534.1"/>
    </source>
</evidence>
<keyword evidence="1" id="KW-1133">Transmembrane helix</keyword>
<dbReference type="AlphaFoldDB" id="A0A9Q1R546"/>
<accession>A0A9Q1R546</accession>
<evidence type="ECO:0000256" key="1">
    <source>
        <dbReference type="SAM" id="Phobius"/>
    </source>
</evidence>
<sequence length="71" mass="8303">MTLVKKWSKTRATTLSERDSISSYFLHLGIFLSLLPSLKGLKPFERGQQNEQDWKFGVYNHHHLSTSLEHM</sequence>
<evidence type="ECO:0000313" key="3">
    <source>
        <dbReference type="Proteomes" id="UP001152561"/>
    </source>
</evidence>